<dbReference type="Gene3D" id="3.30.1240.10">
    <property type="match status" value="1"/>
</dbReference>
<dbReference type="PANTHER" id="PTHR10000">
    <property type="entry name" value="PHOSPHOSERINE PHOSPHATASE"/>
    <property type="match status" value="1"/>
</dbReference>
<dbReference type="InterPro" id="IPR006379">
    <property type="entry name" value="HAD-SF_hydro_IIB"/>
</dbReference>
<dbReference type="SFLD" id="SFLDG01140">
    <property type="entry name" value="C2.B:_Phosphomannomutase_and_P"/>
    <property type="match status" value="1"/>
</dbReference>
<protein>
    <submittedName>
        <fullName evidence="1">HAD family hydrolase</fullName>
    </submittedName>
</protein>
<dbReference type="RefSeq" id="WP_056973163.1">
    <property type="nucleotide sequence ID" value="NZ_BJZE01000019.1"/>
</dbReference>
<dbReference type="InterPro" id="IPR023214">
    <property type="entry name" value="HAD_sf"/>
</dbReference>
<dbReference type="PROSITE" id="PS01229">
    <property type="entry name" value="COF_2"/>
    <property type="match status" value="1"/>
</dbReference>
<dbReference type="AlphaFoldDB" id="A0A0R2F4D0"/>
<dbReference type="Proteomes" id="UP000650485">
    <property type="component" value="Unassembled WGS sequence"/>
</dbReference>
<dbReference type="GeneID" id="57979505"/>
<proteinExistence type="predicted"/>
<dbReference type="NCBIfam" id="TIGR01484">
    <property type="entry name" value="HAD-SF-IIB"/>
    <property type="match status" value="1"/>
</dbReference>
<name>A0A0R2F4D0_WEICO</name>
<reference evidence="1" key="1">
    <citation type="submission" date="2020-08" db="EMBL/GenBank/DDBJ databases">
        <title>Complete genome sequence of Weissella confusa strain FS54 provides insights into metabolic potential.</title>
        <authorList>
            <person name="Fhoula I."/>
            <person name="Najjari A."/>
            <person name="Lekired A."/>
            <person name="Bessrour-Aouam N."/>
            <person name="Jaballah S."/>
            <person name="Klibi N."/>
            <person name="Ouzari H.-I."/>
        </authorList>
    </citation>
    <scope>NUCLEOTIDE SEQUENCE</scope>
    <source>
        <strain evidence="1">FS54</strain>
    </source>
</reference>
<evidence type="ECO:0000313" key="1">
    <source>
        <dbReference type="EMBL" id="MBC6498488.1"/>
    </source>
</evidence>
<accession>A0A0R2F4D0</accession>
<dbReference type="GO" id="GO:0005829">
    <property type="term" value="C:cytosol"/>
    <property type="evidence" value="ECO:0007669"/>
    <property type="project" value="TreeGrafter"/>
</dbReference>
<dbReference type="Gene3D" id="3.40.50.1000">
    <property type="entry name" value="HAD superfamily/HAD-like"/>
    <property type="match status" value="1"/>
</dbReference>
<keyword evidence="1" id="KW-0378">Hydrolase</keyword>
<sequence length="270" mass="29774">MAFPKLIAVDLDGTFFDKHQQVNAHKFTKLLDYLDERDYHFVAATGNDRATVDRFLAPFVGRFDYVVQNGGQVITKDNKELALHSLSREHMEIAMKAVAESPLSPGHGNVYSTATNGYMLRADKGQGELYHHMVAEFPNLIFIDSLDEITEPVVKIIVNWPEVHAETFMAQLNRELAGTAHVTTSGFGMIDIVAPNINKAVGLQELGAYYGIEPAEMAAFGDGGNDIEMLRLVGHPFAMTNAAQPLLDEFPPTVSDNNHDGVLDTIGTWQ</sequence>
<dbReference type="EMBL" id="JACSZT010000004">
    <property type="protein sequence ID" value="MBC6498488.1"/>
    <property type="molecule type" value="Genomic_DNA"/>
</dbReference>
<evidence type="ECO:0000313" key="2">
    <source>
        <dbReference type="Proteomes" id="UP000650485"/>
    </source>
</evidence>
<dbReference type="CDD" id="cd07518">
    <property type="entry name" value="HAD_YbiV-Like"/>
    <property type="match status" value="1"/>
</dbReference>
<dbReference type="SFLD" id="SFLDS00003">
    <property type="entry name" value="Haloacid_Dehalogenase"/>
    <property type="match status" value="1"/>
</dbReference>
<dbReference type="InterPro" id="IPR036412">
    <property type="entry name" value="HAD-like_sf"/>
</dbReference>
<gene>
    <name evidence="1" type="ORF">H7R52_06710</name>
</gene>
<dbReference type="Pfam" id="PF08282">
    <property type="entry name" value="Hydrolase_3"/>
    <property type="match status" value="1"/>
</dbReference>
<dbReference type="SUPFAM" id="SSF56784">
    <property type="entry name" value="HAD-like"/>
    <property type="match status" value="1"/>
</dbReference>
<dbReference type="PANTHER" id="PTHR10000:SF53">
    <property type="entry name" value="5-AMINO-6-(5-PHOSPHO-D-RIBITYLAMINO)URACIL PHOSPHATASE YBJI-RELATED"/>
    <property type="match status" value="1"/>
</dbReference>
<dbReference type="GO" id="GO:0016791">
    <property type="term" value="F:phosphatase activity"/>
    <property type="evidence" value="ECO:0007669"/>
    <property type="project" value="TreeGrafter"/>
</dbReference>
<organism evidence="1 2">
    <name type="scientific">Weissella confusa</name>
    <name type="common">Lactobacillus confusus</name>
    <dbReference type="NCBI Taxonomy" id="1583"/>
    <lineage>
        <taxon>Bacteria</taxon>
        <taxon>Bacillati</taxon>
        <taxon>Bacillota</taxon>
        <taxon>Bacilli</taxon>
        <taxon>Lactobacillales</taxon>
        <taxon>Lactobacillaceae</taxon>
        <taxon>Weissella</taxon>
    </lineage>
</organism>
<dbReference type="GO" id="GO:0000287">
    <property type="term" value="F:magnesium ion binding"/>
    <property type="evidence" value="ECO:0007669"/>
    <property type="project" value="TreeGrafter"/>
</dbReference>
<dbReference type="OrthoDB" id="9814970at2"/>
<comment type="caution">
    <text evidence="1">The sequence shown here is derived from an EMBL/GenBank/DDBJ whole genome shotgun (WGS) entry which is preliminary data.</text>
</comment>